<feature type="transmembrane region" description="Helical" evidence="9">
    <location>
        <begin position="55"/>
        <end position="75"/>
    </location>
</feature>
<dbReference type="PROSITE" id="PS50929">
    <property type="entry name" value="ABC_TM1F"/>
    <property type="match status" value="1"/>
</dbReference>
<dbReference type="Proteomes" id="UP000287171">
    <property type="component" value="Unassembled WGS sequence"/>
</dbReference>
<evidence type="ECO:0000256" key="5">
    <source>
        <dbReference type="ARBA" id="ARBA00022741"/>
    </source>
</evidence>
<feature type="transmembrane region" description="Helical" evidence="9">
    <location>
        <begin position="234"/>
        <end position="258"/>
    </location>
</feature>
<proteinExistence type="predicted"/>
<protein>
    <submittedName>
        <fullName evidence="12">Thiol reductant ABC exporter subunit CydD</fullName>
    </submittedName>
</protein>
<dbReference type="InterPro" id="IPR003439">
    <property type="entry name" value="ABC_transporter-like_ATP-bd"/>
</dbReference>
<reference evidence="13" key="1">
    <citation type="submission" date="2018-12" db="EMBL/GenBank/DDBJ databases">
        <title>Tengunoibacter tsumagoiensis gen. nov., sp. nov., Dictyobacter kobayashii sp. nov., D. alpinus sp. nov., and D. joshuensis sp. nov. and description of Dictyobacteraceae fam. nov. within the order Ktedonobacterales isolated from Tengu-no-mugimeshi.</title>
        <authorList>
            <person name="Wang C.M."/>
            <person name="Zheng Y."/>
            <person name="Sakai Y."/>
            <person name="Toyoda A."/>
            <person name="Minakuchi Y."/>
            <person name="Abe K."/>
            <person name="Yokota A."/>
            <person name="Yabe S."/>
        </authorList>
    </citation>
    <scope>NUCLEOTIDE SEQUENCE [LARGE SCALE GENOMIC DNA]</scope>
    <source>
        <strain evidence="13">Uno16</strain>
    </source>
</reference>
<evidence type="ECO:0000256" key="8">
    <source>
        <dbReference type="ARBA" id="ARBA00023136"/>
    </source>
</evidence>
<dbReference type="GO" id="GO:0016887">
    <property type="term" value="F:ATP hydrolysis activity"/>
    <property type="evidence" value="ECO:0007669"/>
    <property type="project" value="InterPro"/>
</dbReference>
<dbReference type="InterPro" id="IPR017871">
    <property type="entry name" value="ABC_transporter-like_CS"/>
</dbReference>
<evidence type="ECO:0000256" key="3">
    <source>
        <dbReference type="ARBA" id="ARBA00022475"/>
    </source>
</evidence>
<keyword evidence="8 9" id="KW-0472">Membrane</keyword>
<dbReference type="AlphaFoldDB" id="A0A402B5W3"/>
<feature type="domain" description="ABC transporter" evidence="10">
    <location>
        <begin position="338"/>
        <end position="576"/>
    </location>
</feature>
<dbReference type="InterPro" id="IPR027417">
    <property type="entry name" value="P-loop_NTPase"/>
</dbReference>
<dbReference type="Gene3D" id="1.20.1560.10">
    <property type="entry name" value="ABC transporter type 1, transmembrane domain"/>
    <property type="match status" value="1"/>
</dbReference>
<dbReference type="InterPro" id="IPR011527">
    <property type="entry name" value="ABC1_TM_dom"/>
</dbReference>
<evidence type="ECO:0000256" key="7">
    <source>
        <dbReference type="ARBA" id="ARBA00022989"/>
    </source>
</evidence>
<dbReference type="GO" id="GO:0042883">
    <property type="term" value="P:cysteine transport"/>
    <property type="evidence" value="ECO:0007669"/>
    <property type="project" value="InterPro"/>
</dbReference>
<name>A0A402B5W3_9CHLR</name>
<evidence type="ECO:0000256" key="9">
    <source>
        <dbReference type="SAM" id="Phobius"/>
    </source>
</evidence>
<feature type="transmembrane region" description="Helical" evidence="9">
    <location>
        <begin position="14"/>
        <end position="34"/>
    </location>
</feature>
<evidence type="ECO:0000259" key="10">
    <source>
        <dbReference type="PROSITE" id="PS50893"/>
    </source>
</evidence>
<evidence type="ECO:0000313" key="12">
    <source>
        <dbReference type="EMBL" id="GCE26742.1"/>
    </source>
</evidence>
<dbReference type="CDD" id="cd18584">
    <property type="entry name" value="ABC_6TM_AarD_CydD"/>
    <property type="match status" value="1"/>
</dbReference>
<dbReference type="EMBL" id="BIFT01000001">
    <property type="protein sequence ID" value="GCE26742.1"/>
    <property type="molecule type" value="Genomic_DNA"/>
</dbReference>
<comment type="caution">
    <text evidence="12">The sequence shown here is derived from an EMBL/GenBank/DDBJ whole genome shotgun (WGS) entry which is preliminary data.</text>
</comment>
<organism evidence="12 13">
    <name type="scientific">Dictyobacter alpinus</name>
    <dbReference type="NCBI Taxonomy" id="2014873"/>
    <lineage>
        <taxon>Bacteria</taxon>
        <taxon>Bacillati</taxon>
        <taxon>Chloroflexota</taxon>
        <taxon>Ktedonobacteria</taxon>
        <taxon>Ktedonobacterales</taxon>
        <taxon>Dictyobacteraceae</taxon>
        <taxon>Dictyobacter</taxon>
    </lineage>
</organism>
<evidence type="ECO:0000256" key="4">
    <source>
        <dbReference type="ARBA" id="ARBA00022692"/>
    </source>
</evidence>
<gene>
    <name evidence="12" type="ORF">KDA_22260</name>
</gene>
<dbReference type="PROSITE" id="PS50893">
    <property type="entry name" value="ABC_TRANSPORTER_2"/>
    <property type="match status" value="1"/>
</dbReference>
<dbReference type="InterPro" id="IPR036640">
    <property type="entry name" value="ABC1_TM_sf"/>
</dbReference>
<dbReference type="FunFam" id="3.40.50.300:FF:000221">
    <property type="entry name" value="Multidrug ABC transporter ATP-binding protein"/>
    <property type="match status" value="1"/>
</dbReference>
<keyword evidence="2" id="KW-0813">Transport</keyword>
<dbReference type="Gene3D" id="3.40.50.300">
    <property type="entry name" value="P-loop containing nucleotide triphosphate hydrolases"/>
    <property type="match status" value="1"/>
</dbReference>
<feature type="transmembrane region" description="Helical" evidence="9">
    <location>
        <begin position="160"/>
        <end position="181"/>
    </location>
</feature>
<keyword evidence="5" id="KW-0547">Nucleotide-binding</keyword>
<dbReference type="Pfam" id="PF00664">
    <property type="entry name" value="ABC_membrane"/>
    <property type="match status" value="1"/>
</dbReference>
<dbReference type="OrthoDB" id="9762778at2"/>
<dbReference type="PANTHER" id="PTHR24221">
    <property type="entry name" value="ATP-BINDING CASSETTE SUB-FAMILY B"/>
    <property type="match status" value="1"/>
</dbReference>
<dbReference type="Pfam" id="PF00005">
    <property type="entry name" value="ABC_tran"/>
    <property type="match status" value="1"/>
</dbReference>
<keyword evidence="13" id="KW-1185">Reference proteome</keyword>
<feature type="domain" description="ABC transmembrane type-1" evidence="11">
    <location>
        <begin position="19"/>
        <end position="302"/>
    </location>
</feature>
<dbReference type="InterPro" id="IPR014216">
    <property type="entry name" value="ABC_transptr_CydD"/>
</dbReference>
<evidence type="ECO:0000256" key="1">
    <source>
        <dbReference type="ARBA" id="ARBA00004651"/>
    </source>
</evidence>
<keyword evidence="7 9" id="KW-1133">Transmembrane helix</keyword>
<keyword evidence="4 9" id="KW-0812">Transmembrane</keyword>
<dbReference type="NCBIfam" id="TIGR02857">
    <property type="entry name" value="CydD"/>
    <property type="match status" value="1"/>
</dbReference>
<dbReference type="SUPFAM" id="SSF52540">
    <property type="entry name" value="P-loop containing nucleoside triphosphate hydrolases"/>
    <property type="match status" value="1"/>
</dbReference>
<dbReference type="PANTHER" id="PTHR24221:SF590">
    <property type="entry name" value="COMPONENT LINKED WITH THE ASSEMBLY OF CYTOCHROME' TRANSPORT TRANSMEMBRANE ATP-BINDING PROTEIN ABC TRANSPORTER CYDD-RELATED"/>
    <property type="match status" value="1"/>
</dbReference>
<keyword evidence="6" id="KW-0067">ATP-binding</keyword>
<dbReference type="SUPFAM" id="SSF90123">
    <property type="entry name" value="ABC transporter transmembrane region"/>
    <property type="match status" value="1"/>
</dbReference>
<sequence>MQINKRLLQYVKTMRIYVVIVGALSFLTAIFIIFQSRYIASIINAVFLQKQSLTQVMTALIILLCILLGRAAVIWGNEIATNVVSGVVKSELRLRLFRQLLKLGPMYVRGERSGEIANTSTEAVESLDAYFNLFFPQVCATLIIPLAILIVVFSTDLISGIVLLVTWPILPVFMILIGLQANAMTESRWRQMSYLSAHFLDVLQGMTTLKLFGRNKAQLETIRAISKRYGDTTMAVLRVAFLSSFVMEMGSTISNAIIAVEIGLRLLYGNIPFEQAFFVLLLTPEFYQPLRNLGTQFHASMNSSAGAQRIFDILEVPVKEPELPAGSIAKPAQLEQTISLEDIHYAYPSSEESRQEALKGVSLTIQRGQKVALVGKSGAGKSTLANLLLRFIEPDQGSIKADDNDIRSFTATAWRELVAWQPQRPYLFNTTVADNIRLGRPEADMTKVVEAARSANLHDFIETLPQGYETSIGERGTRLSGGQLQRLSLARALLKKSPFLLLDEATSTLDAESEAQVLQTIDRLAPEHFVLIIAHRLHTISSADRIVVLDQGRVIASGTHQELLGQSPAYQELIKAYEEEEAIV</sequence>
<evidence type="ECO:0000259" key="11">
    <source>
        <dbReference type="PROSITE" id="PS50929"/>
    </source>
</evidence>
<accession>A0A402B5W3</accession>
<dbReference type="PROSITE" id="PS00211">
    <property type="entry name" value="ABC_TRANSPORTER_1"/>
    <property type="match status" value="1"/>
</dbReference>
<comment type="subcellular location">
    <subcellularLocation>
        <location evidence="1">Cell membrane</location>
        <topology evidence="1">Multi-pass membrane protein</topology>
    </subcellularLocation>
</comment>
<dbReference type="InterPro" id="IPR003593">
    <property type="entry name" value="AAA+_ATPase"/>
</dbReference>
<dbReference type="GO" id="GO:0005886">
    <property type="term" value="C:plasma membrane"/>
    <property type="evidence" value="ECO:0007669"/>
    <property type="project" value="UniProtKB-SubCell"/>
</dbReference>
<dbReference type="GO" id="GO:0005524">
    <property type="term" value="F:ATP binding"/>
    <property type="evidence" value="ECO:0007669"/>
    <property type="project" value="UniProtKB-KW"/>
</dbReference>
<evidence type="ECO:0000256" key="2">
    <source>
        <dbReference type="ARBA" id="ARBA00022448"/>
    </source>
</evidence>
<dbReference type="InterPro" id="IPR039421">
    <property type="entry name" value="Type_1_exporter"/>
</dbReference>
<evidence type="ECO:0000313" key="13">
    <source>
        <dbReference type="Proteomes" id="UP000287171"/>
    </source>
</evidence>
<dbReference type="RefSeq" id="WP_126627159.1">
    <property type="nucleotide sequence ID" value="NZ_BIFT01000001.1"/>
</dbReference>
<keyword evidence="3" id="KW-1003">Cell membrane</keyword>
<dbReference type="GO" id="GO:0140359">
    <property type="term" value="F:ABC-type transporter activity"/>
    <property type="evidence" value="ECO:0007669"/>
    <property type="project" value="InterPro"/>
</dbReference>
<dbReference type="SMART" id="SM00382">
    <property type="entry name" value="AAA"/>
    <property type="match status" value="1"/>
</dbReference>
<feature type="transmembrane region" description="Helical" evidence="9">
    <location>
        <begin position="134"/>
        <end position="153"/>
    </location>
</feature>
<evidence type="ECO:0000256" key="6">
    <source>
        <dbReference type="ARBA" id="ARBA00022840"/>
    </source>
</evidence>